<dbReference type="InterPro" id="IPR010559">
    <property type="entry name" value="Sig_transdc_His_kin_internal"/>
</dbReference>
<dbReference type="InterPro" id="IPR050640">
    <property type="entry name" value="Bact_2-comp_sensor_kinase"/>
</dbReference>
<organism evidence="4 5">
    <name type="scientific">Zunongwangia profunda (strain DSM 18752 / CCTCC AB 206139 / SM-A87)</name>
    <name type="common">Wangia profunda</name>
    <dbReference type="NCBI Taxonomy" id="655815"/>
    <lineage>
        <taxon>Bacteria</taxon>
        <taxon>Pseudomonadati</taxon>
        <taxon>Bacteroidota</taxon>
        <taxon>Flavobacteriia</taxon>
        <taxon>Flavobacteriales</taxon>
        <taxon>Flavobacteriaceae</taxon>
        <taxon>Zunongwangia</taxon>
    </lineage>
</organism>
<sequence>MKKSLLLFLVFLSYMQCLSQSDFNLSPEEEKEAWKLLIQKFFPEGLSDFRHPAKFYDPIAYYIVNPQERDSLLLQNIIDQINPLIPQQVFYAKNREDANFIIELAALPENDSIPHINLNNVVIGNQNGYYNNEIVSLYYNLELPENRHLEIIRNTALVGLIYRRSGYQRLLTLQQESLFIKESLHLFEETITFQLNSLDRFILKKLYAKDLDDQIQDFLIKEYGYWTWLNFLLDEGVLQTLKLIVFVFLIIGIMLLLYWPLMHIIKSKYQIINYVFHGIFLSSITIALFLLYGYLKVVPRYQIASGASLEKINWTVIFGIIGNGCIVSVLFSFTLFILDHYILSKFSNLLHRALIRTLNFVIVISIAASSTFITTKNFTLTSLTILTTGSIVLFIFCLSRSIFFYFKEKNENLILEKDLQLSSLSASKAEAEVASLHARINPHFLYNSLNSIAGLAHIDADKTEKMALSLSDLFRHNLNRKNEAFCTIKDEVEAAIAYMDIEQIRFGVQLQFNTELDESLYNYLIPRNIIQPLLENAIKHGISKLNKPGKIELRIIQNEDMVEIAVYDNGPDFKEGSISGYGLQSIFDILKLTYNNEATLNWENTPEKSVWISIDKNALIKE</sequence>
<keyword evidence="1" id="KW-1133">Transmembrane helix</keyword>
<dbReference type="KEGG" id="zpr:ZPR_4432"/>
<protein>
    <submittedName>
        <fullName evidence="4">Regulator of cell autolysis</fullName>
    </submittedName>
</protein>
<dbReference type="PANTHER" id="PTHR34220">
    <property type="entry name" value="SENSOR HISTIDINE KINASE YPDA"/>
    <property type="match status" value="1"/>
</dbReference>
<dbReference type="Pfam" id="PF06580">
    <property type="entry name" value="His_kinase"/>
    <property type="match status" value="1"/>
</dbReference>
<name>D5BCA7_ZUNPS</name>
<evidence type="ECO:0000259" key="3">
    <source>
        <dbReference type="Pfam" id="PF06580"/>
    </source>
</evidence>
<dbReference type="STRING" id="655815.ZPR_4432"/>
<dbReference type="HOGENOM" id="CLU_439365_0_0_10"/>
<evidence type="ECO:0000256" key="2">
    <source>
        <dbReference type="SAM" id="SignalP"/>
    </source>
</evidence>
<keyword evidence="1" id="KW-0812">Transmembrane</keyword>
<dbReference type="EMBL" id="CP001650">
    <property type="protein sequence ID" value="ADF54733.1"/>
    <property type="molecule type" value="Genomic_DNA"/>
</dbReference>
<dbReference type="GO" id="GO:0000155">
    <property type="term" value="F:phosphorelay sensor kinase activity"/>
    <property type="evidence" value="ECO:0007669"/>
    <property type="project" value="InterPro"/>
</dbReference>
<evidence type="ECO:0000313" key="4">
    <source>
        <dbReference type="EMBL" id="ADF54733.1"/>
    </source>
</evidence>
<evidence type="ECO:0000313" key="5">
    <source>
        <dbReference type="Proteomes" id="UP000001654"/>
    </source>
</evidence>
<accession>D5BCA7</accession>
<dbReference type="OrthoDB" id="9809908at2"/>
<dbReference type="eggNOG" id="COG2972">
    <property type="taxonomic scope" value="Bacteria"/>
</dbReference>
<dbReference type="GO" id="GO:0016020">
    <property type="term" value="C:membrane"/>
    <property type="evidence" value="ECO:0007669"/>
    <property type="project" value="InterPro"/>
</dbReference>
<evidence type="ECO:0000256" key="1">
    <source>
        <dbReference type="SAM" id="Phobius"/>
    </source>
</evidence>
<reference evidence="4 5" key="1">
    <citation type="journal article" date="2010" name="BMC Genomics">
        <title>The complete genome of Zunongwangia profunda SM-A87 reveals its adaptation to the deep-sea environment and ecological role in sedimentary organic nitrogen degradation.</title>
        <authorList>
            <person name="Qin Q.L."/>
            <person name="Zhang X.Y."/>
            <person name="Wang X.M."/>
            <person name="Liu G.M."/>
            <person name="Chen X.L."/>
            <person name="Xie B.B."/>
            <person name="Dang H.Y."/>
            <person name="Zhou B.C."/>
            <person name="Yu J."/>
            <person name="Zhang Y.Z."/>
        </authorList>
    </citation>
    <scope>NUCLEOTIDE SEQUENCE [LARGE SCALE GENOMIC DNA]</scope>
    <source>
        <strain evidence="5">DSM 18752 / CCTCC AB 206139 / SM-A87</strain>
    </source>
</reference>
<feature type="transmembrane region" description="Helical" evidence="1">
    <location>
        <begin position="385"/>
        <end position="406"/>
    </location>
</feature>
<feature type="transmembrane region" description="Helical" evidence="1">
    <location>
        <begin position="240"/>
        <end position="259"/>
    </location>
</feature>
<feature type="transmembrane region" description="Helical" evidence="1">
    <location>
        <begin position="314"/>
        <end position="341"/>
    </location>
</feature>
<feature type="transmembrane region" description="Helical" evidence="1">
    <location>
        <begin position="353"/>
        <end position="373"/>
    </location>
</feature>
<dbReference type="Gene3D" id="3.30.565.10">
    <property type="entry name" value="Histidine kinase-like ATPase, C-terminal domain"/>
    <property type="match status" value="1"/>
</dbReference>
<gene>
    <name evidence="4" type="ordered locus">ZPR_4432</name>
</gene>
<proteinExistence type="predicted"/>
<keyword evidence="1" id="KW-0472">Membrane</keyword>
<feature type="chain" id="PRO_5003069241" evidence="2">
    <location>
        <begin position="20"/>
        <end position="622"/>
    </location>
</feature>
<dbReference type="Proteomes" id="UP000001654">
    <property type="component" value="Chromosome"/>
</dbReference>
<dbReference type="RefSeq" id="WP_013073793.1">
    <property type="nucleotide sequence ID" value="NC_014041.1"/>
</dbReference>
<feature type="signal peptide" evidence="2">
    <location>
        <begin position="1"/>
        <end position="19"/>
    </location>
</feature>
<keyword evidence="5" id="KW-1185">Reference proteome</keyword>
<feature type="domain" description="Signal transduction histidine kinase internal region" evidence="3">
    <location>
        <begin position="431"/>
        <end position="509"/>
    </location>
</feature>
<feature type="transmembrane region" description="Helical" evidence="1">
    <location>
        <begin position="271"/>
        <end position="294"/>
    </location>
</feature>
<dbReference type="PANTHER" id="PTHR34220:SF7">
    <property type="entry name" value="SENSOR HISTIDINE KINASE YPDA"/>
    <property type="match status" value="1"/>
</dbReference>
<keyword evidence="2" id="KW-0732">Signal</keyword>
<dbReference type="SUPFAM" id="SSF55874">
    <property type="entry name" value="ATPase domain of HSP90 chaperone/DNA topoisomerase II/histidine kinase"/>
    <property type="match status" value="1"/>
</dbReference>
<dbReference type="InterPro" id="IPR036890">
    <property type="entry name" value="HATPase_C_sf"/>
</dbReference>
<dbReference type="AlphaFoldDB" id="D5BCA7"/>